<dbReference type="InterPro" id="IPR000014">
    <property type="entry name" value="PAS"/>
</dbReference>
<dbReference type="InterPro" id="IPR001067">
    <property type="entry name" value="Nuc_translocat"/>
</dbReference>
<dbReference type="CDD" id="cd00130">
    <property type="entry name" value="PAS"/>
    <property type="match status" value="2"/>
</dbReference>
<dbReference type="PROSITE" id="PS50888">
    <property type="entry name" value="BHLH"/>
    <property type="match status" value="1"/>
</dbReference>
<evidence type="ECO:0000259" key="8">
    <source>
        <dbReference type="PROSITE" id="PS50888"/>
    </source>
</evidence>
<evidence type="ECO:0000256" key="5">
    <source>
        <dbReference type="ARBA" id="ARBA00023163"/>
    </source>
</evidence>
<dbReference type="GO" id="GO:0005634">
    <property type="term" value="C:nucleus"/>
    <property type="evidence" value="ECO:0007669"/>
    <property type="project" value="UniProtKB-SubCell"/>
</dbReference>
<evidence type="ECO:0000259" key="7">
    <source>
        <dbReference type="PROSITE" id="PS50112"/>
    </source>
</evidence>
<proteinExistence type="predicted"/>
<keyword evidence="3" id="KW-0805">Transcription regulation</keyword>
<dbReference type="PANTHER" id="PTHR23043:SF36">
    <property type="entry name" value="PROTEIN SINGLE-MINDED"/>
    <property type="match status" value="1"/>
</dbReference>
<evidence type="ECO:0000256" key="4">
    <source>
        <dbReference type="ARBA" id="ARBA00023125"/>
    </source>
</evidence>
<dbReference type="Gene3D" id="3.30.450.20">
    <property type="entry name" value="PAS domain"/>
    <property type="match status" value="2"/>
</dbReference>
<dbReference type="InterPro" id="IPR011598">
    <property type="entry name" value="bHLH_dom"/>
</dbReference>
<dbReference type="InterPro" id="IPR036638">
    <property type="entry name" value="HLH_DNA-bd_sf"/>
</dbReference>
<evidence type="ECO:0000256" key="3">
    <source>
        <dbReference type="ARBA" id="ARBA00023015"/>
    </source>
</evidence>
<dbReference type="GO" id="GO:0046983">
    <property type="term" value="F:protein dimerization activity"/>
    <property type="evidence" value="ECO:0007669"/>
    <property type="project" value="InterPro"/>
</dbReference>
<evidence type="ECO:0000313" key="10">
    <source>
        <dbReference type="WBParaSite" id="PSAMB.scaffold13271size2353.g35389.t1"/>
    </source>
</evidence>
<dbReference type="GO" id="GO:0005667">
    <property type="term" value="C:transcription regulator complex"/>
    <property type="evidence" value="ECO:0007669"/>
    <property type="project" value="InterPro"/>
</dbReference>
<keyword evidence="4" id="KW-0238">DNA-binding</keyword>
<sequence length="339" mass="37785">MNGQVVKSSARNRREKENNEFGELARLLPLPYAITCQLDKASVIRLTSSYLNLRRVFPNGFNLCQNGTTANVGPEIYEIASHLMQTLDGFVFVLAADGKIMYISETASVHLGLSQVELTGNYMYDYIHAQDQIELANILMGAGVKWNEAAAADEFEVERVFFLRMKCVLAKRNAGLTDSGYKVIHCSGYSRFRRPNGLETSQTRTTDGEGALDCLGLIAVGYTLPPTAVTEIRLSAFVFMFRASLDLSLVFLDSRVSELIGFEAQQLLDKTLYELCHVCDMDAMRKAHCSLLLKHQVTTSYYRLLTAQGGWVWAQTQLTLVHIPRASRPNCIVGMTSVL</sequence>
<keyword evidence="5" id="KW-0804">Transcription</keyword>
<comment type="subcellular location">
    <subcellularLocation>
        <location evidence="1">Nucleus</location>
    </subcellularLocation>
</comment>
<keyword evidence="2" id="KW-0677">Repeat</keyword>
<dbReference type="Proteomes" id="UP000887566">
    <property type="component" value="Unplaced"/>
</dbReference>
<dbReference type="GO" id="GO:0000981">
    <property type="term" value="F:DNA-binding transcription factor activity, RNA polymerase II-specific"/>
    <property type="evidence" value="ECO:0007669"/>
    <property type="project" value="TreeGrafter"/>
</dbReference>
<dbReference type="Pfam" id="PF23171">
    <property type="entry name" value="bHLH_HIF1A"/>
    <property type="match status" value="1"/>
</dbReference>
<dbReference type="SMART" id="SM00091">
    <property type="entry name" value="PAS"/>
    <property type="match status" value="2"/>
</dbReference>
<dbReference type="PRINTS" id="PR00785">
    <property type="entry name" value="NCTRNSLOCATR"/>
</dbReference>
<dbReference type="Gene3D" id="4.10.280.10">
    <property type="entry name" value="Helix-loop-helix DNA-binding domain"/>
    <property type="match status" value="1"/>
</dbReference>
<evidence type="ECO:0000313" key="9">
    <source>
        <dbReference type="Proteomes" id="UP000887566"/>
    </source>
</evidence>
<name>A0A914UXQ3_9BILA</name>
<evidence type="ECO:0000256" key="1">
    <source>
        <dbReference type="ARBA" id="ARBA00004123"/>
    </source>
</evidence>
<organism evidence="9 10">
    <name type="scientific">Plectus sambesii</name>
    <dbReference type="NCBI Taxonomy" id="2011161"/>
    <lineage>
        <taxon>Eukaryota</taxon>
        <taxon>Metazoa</taxon>
        <taxon>Ecdysozoa</taxon>
        <taxon>Nematoda</taxon>
        <taxon>Chromadorea</taxon>
        <taxon>Plectida</taxon>
        <taxon>Plectina</taxon>
        <taxon>Plectoidea</taxon>
        <taxon>Plectidae</taxon>
        <taxon>Plectus</taxon>
    </lineage>
</organism>
<dbReference type="InterPro" id="IPR035965">
    <property type="entry name" value="PAS-like_dom_sf"/>
</dbReference>
<evidence type="ECO:0000256" key="6">
    <source>
        <dbReference type="ARBA" id="ARBA00023242"/>
    </source>
</evidence>
<feature type="domain" description="PAS" evidence="7">
    <location>
        <begin position="240"/>
        <end position="300"/>
    </location>
</feature>
<dbReference type="Pfam" id="PF08447">
    <property type="entry name" value="PAS_3"/>
    <property type="match status" value="1"/>
</dbReference>
<dbReference type="GO" id="GO:0005737">
    <property type="term" value="C:cytoplasm"/>
    <property type="evidence" value="ECO:0007669"/>
    <property type="project" value="InterPro"/>
</dbReference>
<dbReference type="SUPFAM" id="SSF55785">
    <property type="entry name" value="PYP-like sensor domain (PAS domain)"/>
    <property type="match status" value="2"/>
</dbReference>
<dbReference type="GO" id="GO:0045944">
    <property type="term" value="P:positive regulation of transcription by RNA polymerase II"/>
    <property type="evidence" value="ECO:0007669"/>
    <property type="project" value="UniProtKB-ARBA"/>
</dbReference>
<reference evidence="10" key="1">
    <citation type="submission" date="2022-11" db="UniProtKB">
        <authorList>
            <consortium name="WormBaseParasite"/>
        </authorList>
    </citation>
    <scope>IDENTIFICATION</scope>
</reference>
<dbReference type="InterPro" id="IPR013655">
    <property type="entry name" value="PAS_fold_3"/>
</dbReference>
<evidence type="ECO:0000256" key="2">
    <source>
        <dbReference type="ARBA" id="ARBA00022737"/>
    </source>
</evidence>
<dbReference type="SMART" id="SM00353">
    <property type="entry name" value="HLH"/>
    <property type="match status" value="1"/>
</dbReference>
<dbReference type="PANTHER" id="PTHR23043">
    <property type="entry name" value="HYPOXIA-INDUCIBLE FACTOR 1 ALPHA"/>
    <property type="match status" value="1"/>
</dbReference>
<accession>A0A914UXQ3</accession>
<protein>
    <submittedName>
        <fullName evidence="10">Uncharacterized protein</fullName>
    </submittedName>
</protein>
<keyword evidence="6" id="KW-0539">Nucleus</keyword>
<dbReference type="SUPFAM" id="SSF47459">
    <property type="entry name" value="HLH, helix-loop-helix DNA-binding domain"/>
    <property type="match status" value="1"/>
</dbReference>
<feature type="domain" description="PAS" evidence="7">
    <location>
        <begin position="76"/>
        <end position="139"/>
    </location>
</feature>
<dbReference type="WBParaSite" id="PSAMB.scaffold13271size2353.g35389.t1">
    <property type="protein sequence ID" value="PSAMB.scaffold13271size2353.g35389.t1"/>
    <property type="gene ID" value="PSAMB.scaffold13271size2353.g35389"/>
</dbReference>
<dbReference type="InterPro" id="IPR013767">
    <property type="entry name" value="PAS_fold"/>
</dbReference>
<dbReference type="Pfam" id="PF00989">
    <property type="entry name" value="PAS"/>
    <property type="match status" value="1"/>
</dbReference>
<feature type="domain" description="BHLH" evidence="8">
    <location>
        <begin position="1"/>
        <end position="54"/>
    </location>
</feature>
<dbReference type="GO" id="GO:0000977">
    <property type="term" value="F:RNA polymerase II transcription regulatory region sequence-specific DNA binding"/>
    <property type="evidence" value="ECO:0007669"/>
    <property type="project" value="TreeGrafter"/>
</dbReference>
<dbReference type="PROSITE" id="PS50112">
    <property type="entry name" value="PAS"/>
    <property type="match status" value="2"/>
</dbReference>
<keyword evidence="9" id="KW-1185">Reference proteome</keyword>
<dbReference type="AlphaFoldDB" id="A0A914UXQ3"/>